<reference evidence="5" key="1">
    <citation type="submission" date="2020-06" db="EMBL/GenBank/DDBJ databases">
        <title>WGS assembly of Ceratodon purpureus strain R40.</title>
        <authorList>
            <person name="Carey S.B."/>
            <person name="Jenkins J."/>
            <person name="Shu S."/>
            <person name="Lovell J.T."/>
            <person name="Sreedasyam A."/>
            <person name="Maumus F."/>
            <person name="Tiley G.P."/>
            <person name="Fernandez-Pozo N."/>
            <person name="Barry K."/>
            <person name="Chen C."/>
            <person name="Wang M."/>
            <person name="Lipzen A."/>
            <person name="Daum C."/>
            <person name="Saski C.A."/>
            <person name="Payton A.C."/>
            <person name="Mcbreen J.C."/>
            <person name="Conrad R.E."/>
            <person name="Kollar L.M."/>
            <person name="Olsson S."/>
            <person name="Huttunen S."/>
            <person name="Landis J.B."/>
            <person name="Wickett N.J."/>
            <person name="Johnson M.G."/>
            <person name="Rensing S.A."/>
            <person name="Grimwood J."/>
            <person name="Schmutz J."/>
            <person name="Mcdaniel S.F."/>
        </authorList>
    </citation>
    <scope>NUCLEOTIDE SEQUENCE</scope>
    <source>
        <strain evidence="5">R40</strain>
    </source>
</reference>
<dbReference type="Pfam" id="PF25598">
    <property type="entry name" value="ARM_PUB"/>
    <property type="match status" value="1"/>
</dbReference>
<feature type="domain" description="U-box" evidence="4">
    <location>
        <begin position="34"/>
        <end position="309"/>
    </location>
</feature>
<dbReference type="SUPFAM" id="SSF48371">
    <property type="entry name" value="ARM repeat"/>
    <property type="match status" value="1"/>
</dbReference>
<evidence type="ECO:0000313" key="5">
    <source>
        <dbReference type="EMBL" id="KAG0590268.1"/>
    </source>
</evidence>
<protein>
    <recommendedName>
        <fullName evidence="4">U-box domain-containing protein</fullName>
    </recommendedName>
</protein>
<keyword evidence="6" id="KW-1185">Reference proteome</keyword>
<evidence type="ECO:0000259" key="4">
    <source>
        <dbReference type="Pfam" id="PF25598"/>
    </source>
</evidence>
<organism evidence="5 6">
    <name type="scientific">Ceratodon purpureus</name>
    <name type="common">Fire moss</name>
    <name type="synonym">Dicranum purpureum</name>
    <dbReference type="NCBI Taxonomy" id="3225"/>
    <lineage>
        <taxon>Eukaryota</taxon>
        <taxon>Viridiplantae</taxon>
        <taxon>Streptophyta</taxon>
        <taxon>Embryophyta</taxon>
        <taxon>Bryophyta</taxon>
        <taxon>Bryophytina</taxon>
        <taxon>Bryopsida</taxon>
        <taxon>Dicranidae</taxon>
        <taxon>Pseudoditrichales</taxon>
        <taxon>Ditrichaceae</taxon>
        <taxon>Ceratodon</taxon>
    </lineage>
</organism>
<evidence type="ECO:0000256" key="1">
    <source>
        <dbReference type="ARBA" id="ARBA00022786"/>
    </source>
</evidence>
<feature type="region of interest" description="Disordered" evidence="3">
    <location>
        <begin position="306"/>
        <end position="331"/>
    </location>
</feature>
<evidence type="ECO:0000313" key="6">
    <source>
        <dbReference type="Proteomes" id="UP000822688"/>
    </source>
</evidence>
<sequence>MRVRVGMEEEVDQADMEAVAVGLVAELGRGSLEEKRAAVKQLRVMARGDEKCRGLVADVGGIEALLPLLRTVDADMQENAITTLLNLSVNPLVRVRITQTEGALEGILQLLSCGLSAAAKENAAATVFSLLIVEDYREEVGKHPLAIPALLELLRTAPTHRGRKDAIKGLFHLSLHDANKPRVVAEGGVQLLVSTMLQKRSGLVDESLSVLAALALCQEGANAIVEASVLPNLVEILTTGPPRSRENALAVLLALCQGGDIRVFDRVAFYNHRIVSTLCSLLVIGSDRAKRKAKQLMSILVVNDSSSNSMSSSFHRSSSMGFNHSDPRARS</sequence>
<dbReference type="InterPro" id="IPR000225">
    <property type="entry name" value="Armadillo"/>
</dbReference>
<name>A0A8T0J5S7_CERPU</name>
<dbReference type="EMBL" id="CM026421">
    <property type="protein sequence ID" value="KAG0590268.1"/>
    <property type="molecule type" value="Genomic_DNA"/>
</dbReference>
<dbReference type="AlphaFoldDB" id="A0A8T0J5S7"/>
<evidence type="ECO:0000256" key="2">
    <source>
        <dbReference type="PROSITE-ProRule" id="PRU00259"/>
    </source>
</evidence>
<dbReference type="OrthoDB" id="10064100at2759"/>
<feature type="repeat" description="ARM" evidence="2">
    <location>
        <begin position="60"/>
        <end position="102"/>
    </location>
</feature>
<proteinExistence type="predicted"/>
<feature type="compositionally biased region" description="Low complexity" evidence="3">
    <location>
        <begin position="306"/>
        <end position="319"/>
    </location>
</feature>
<dbReference type="PANTHER" id="PTHR23315:SF224">
    <property type="entry name" value="U-BOX DOMAIN-CONTAINING PROTEIN 1"/>
    <property type="match status" value="1"/>
</dbReference>
<comment type="caution">
    <text evidence="5">The sequence shown here is derived from an EMBL/GenBank/DDBJ whole genome shotgun (WGS) entry which is preliminary data.</text>
</comment>
<dbReference type="InterPro" id="IPR058678">
    <property type="entry name" value="ARM_PUB"/>
</dbReference>
<dbReference type="SMART" id="SM00185">
    <property type="entry name" value="ARM"/>
    <property type="match status" value="3"/>
</dbReference>
<accession>A0A8T0J5S7</accession>
<dbReference type="PROSITE" id="PS50176">
    <property type="entry name" value="ARM_REPEAT"/>
    <property type="match status" value="1"/>
</dbReference>
<keyword evidence="1" id="KW-0833">Ubl conjugation pathway</keyword>
<dbReference type="Proteomes" id="UP000822688">
    <property type="component" value="Chromosome 1"/>
</dbReference>
<dbReference type="PANTHER" id="PTHR23315">
    <property type="entry name" value="U BOX DOMAIN-CONTAINING"/>
    <property type="match status" value="1"/>
</dbReference>
<dbReference type="InterPro" id="IPR011989">
    <property type="entry name" value="ARM-like"/>
</dbReference>
<gene>
    <name evidence="5" type="ORF">KC19_1G086100</name>
</gene>
<evidence type="ECO:0000256" key="3">
    <source>
        <dbReference type="SAM" id="MobiDB-lite"/>
    </source>
</evidence>
<dbReference type="InterPro" id="IPR016024">
    <property type="entry name" value="ARM-type_fold"/>
</dbReference>
<dbReference type="Gene3D" id="1.25.10.10">
    <property type="entry name" value="Leucine-rich Repeat Variant"/>
    <property type="match status" value="2"/>
</dbReference>